<comment type="subunit">
    <text evidence="2">Homodimer.</text>
</comment>
<dbReference type="Proteomes" id="UP000722459">
    <property type="component" value="Unassembled WGS sequence"/>
</dbReference>
<proteinExistence type="inferred from homology"/>
<feature type="active site" evidence="2">
    <location>
        <position position="10"/>
    </location>
</feature>
<name>A0A8T5GDJ5_9ARCH</name>
<dbReference type="InterPro" id="IPR001441">
    <property type="entry name" value="UPP_synth-like"/>
</dbReference>
<dbReference type="CDD" id="cd00475">
    <property type="entry name" value="Cis_IPPS"/>
    <property type="match status" value="1"/>
</dbReference>
<dbReference type="PANTHER" id="PTHR10291:SF43">
    <property type="entry name" value="DEHYDRODOLICHYL DIPHOSPHATE SYNTHASE COMPLEX SUBUNIT DHDDS"/>
    <property type="match status" value="1"/>
</dbReference>
<feature type="active site" description="Proton acceptor" evidence="2">
    <location>
        <position position="59"/>
    </location>
</feature>
<keyword evidence="2" id="KW-0460">Magnesium</keyword>
<comment type="similarity">
    <text evidence="2">Belongs to the UPP synthase family.</text>
</comment>
<evidence type="ECO:0000313" key="3">
    <source>
        <dbReference type="EMBL" id="MBT4870093.1"/>
    </source>
</evidence>
<evidence type="ECO:0000313" key="4">
    <source>
        <dbReference type="Proteomes" id="UP000722459"/>
    </source>
</evidence>
<comment type="cofactor">
    <cofactor evidence="2">
        <name>Mg(2+)</name>
        <dbReference type="ChEBI" id="CHEBI:18420"/>
    </cofactor>
    <text evidence="2">Binds 2 magnesium ions per subunit.</text>
</comment>
<keyword evidence="1 2" id="KW-0808">Transferase</keyword>
<dbReference type="SUPFAM" id="SSF64005">
    <property type="entry name" value="Undecaprenyl diphosphate synthase"/>
    <property type="match status" value="1"/>
</dbReference>
<feature type="binding site" evidence="2">
    <location>
        <begin position="11"/>
        <end position="14"/>
    </location>
    <ligand>
        <name>substrate</name>
    </ligand>
</feature>
<feature type="binding site" evidence="2">
    <location>
        <begin position="186"/>
        <end position="188"/>
    </location>
    <ligand>
        <name>substrate</name>
    </ligand>
</feature>
<dbReference type="HAMAP" id="MF_01139">
    <property type="entry name" value="ISPT"/>
    <property type="match status" value="1"/>
</dbReference>
<dbReference type="GO" id="GO:0045547">
    <property type="term" value="F:ditrans,polycis-polyprenyl diphosphate synthase [(2E,6E)-farnesyl diphosphate specific] activity"/>
    <property type="evidence" value="ECO:0007669"/>
    <property type="project" value="TreeGrafter"/>
</dbReference>
<evidence type="ECO:0000256" key="1">
    <source>
        <dbReference type="ARBA" id="ARBA00022679"/>
    </source>
</evidence>
<feature type="binding site" evidence="2">
    <location>
        <position position="180"/>
    </location>
    <ligand>
        <name>substrate</name>
    </ligand>
</feature>
<dbReference type="NCBIfam" id="TIGR00055">
    <property type="entry name" value="uppS"/>
    <property type="match status" value="1"/>
</dbReference>
<feature type="binding site" evidence="2">
    <location>
        <position position="10"/>
    </location>
    <ligand>
        <name>Mg(2+)</name>
        <dbReference type="ChEBI" id="CHEBI:18420"/>
    </ligand>
</feature>
<reference evidence="3" key="1">
    <citation type="journal article" date="2021" name="ISME J.">
        <title>Mercury methylation by metabolically versatile and cosmopolitan marine bacteria.</title>
        <authorList>
            <person name="Lin H."/>
            <person name="Ascher D.B."/>
            <person name="Myung Y."/>
            <person name="Lamborg C.H."/>
            <person name="Hallam S.J."/>
            <person name="Gionfriddo C.M."/>
            <person name="Holt K.E."/>
            <person name="Moreau J.W."/>
        </authorList>
    </citation>
    <scope>NUCLEOTIDE SEQUENCE</scope>
    <source>
        <strain evidence="3">SI075_bin30</strain>
    </source>
</reference>
<keyword evidence="2" id="KW-0479">Metal-binding</keyword>
<dbReference type="EMBL" id="JABJNZ010000014">
    <property type="protein sequence ID" value="MBT4870093.1"/>
    <property type="molecule type" value="Genomic_DNA"/>
</dbReference>
<dbReference type="InterPro" id="IPR036424">
    <property type="entry name" value="UPP_synth-like_sf"/>
</dbReference>
<dbReference type="EC" id="2.5.1.89" evidence="2"/>
<comment type="catalytic activity">
    <reaction evidence="2">
        <text>geranylgeranyl diphosphate + 7 isopentenyl diphosphate = tri-trans,hepta-cis-undecaprenyl diphosphate + 7 diphosphate</text>
        <dbReference type="Rhea" id="RHEA:27622"/>
        <dbReference type="ChEBI" id="CHEBI:33019"/>
        <dbReference type="ChEBI" id="CHEBI:57533"/>
        <dbReference type="ChEBI" id="CHEBI:60388"/>
        <dbReference type="ChEBI" id="CHEBI:128769"/>
        <dbReference type="EC" id="2.5.1.89"/>
    </reaction>
</comment>
<dbReference type="PANTHER" id="PTHR10291">
    <property type="entry name" value="DEHYDRODOLICHYL DIPHOSPHATE SYNTHASE FAMILY MEMBER"/>
    <property type="match status" value="1"/>
</dbReference>
<organism evidence="3 4">
    <name type="scientific">Candidatus Iainarchaeum sp</name>
    <dbReference type="NCBI Taxonomy" id="3101447"/>
    <lineage>
        <taxon>Archaea</taxon>
        <taxon>Candidatus Iainarchaeota</taxon>
        <taxon>Candidatus Iainarchaeia</taxon>
        <taxon>Candidatus Iainarchaeales</taxon>
        <taxon>Candidatus Iainarchaeaceae</taxon>
        <taxon>Candidatus Iainarchaeum</taxon>
    </lineage>
</organism>
<dbReference type="AlphaFoldDB" id="A0A8T5GDJ5"/>
<feature type="binding site" evidence="2">
    <location>
        <position position="60"/>
    </location>
    <ligand>
        <name>substrate</name>
    </ligand>
</feature>
<comment type="function">
    <text evidence="2">Catalyzes the sequential condensation of isopentenyl diphosphate (IPP) with geranylgeranyl diphosphate (GGPP) to yield (2Z,6Z,10Z,14Z,18Z,22Z,26Z,30E,34E,38E)-undecaprenyl diphosphate (tritrans,heptacis-UPP). It is probably the precursor of glycosyl carrier lipids.</text>
</comment>
<dbReference type="GO" id="GO:0000287">
    <property type="term" value="F:magnesium ion binding"/>
    <property type="evidence" value="ECO:0007669"/>
    <property type="project" value="UniProtKB-UniRule"/>
</dbReference>
<protein>
    <recommendedName>
        <fullName evidence="2">Tritrans,polycis-undecaprenyl-diphosphate synthase (geranylgeranyl-diphosphate specific)</fullName>
        <ecNumber evidence="2">2.5.1.89</ecNumber>
    </recommendedName>
    <alternativeName>
        <fullName evidence="2">Undecaprenyl diphosphate synthase</fullName>
        <shortName evidence="2">UDS</shortName>
    </alternativeName>
    <alternativeName>
        <fullName evidence="2">Undecaprenyl pyrophosphate synthase</fullName>
        <shortName evidence="2">UPP synthase</shortName>
    </alternativeName>
</protein>
<feature type="binding site" evidence="2">
    <location>
        <position position="199"/>
    </location>
    <ligand>
        <name>Mg(2+)</name>
        <dbReference type="ChEBI" id="CHEBI:18420"/>
    </ligand>
</feature>
<dbReference type="GO" id="GO:0016094">
    <property type="term" value="P:polyprenol biosynthetic process"/>
    <property type="evidence" value="ECO:0007669"/>
    <property type="project" value="TreeGrafter"/>
</dbReference>
<comment type="caution">
    <text evidence="3">The sequence shown here is derived from an EMBL/GenBank/DDBJ whole genome shotgun (WGS) entry which is preliminary data.</text>
</comment>
<dbReference type="Pfam" id="PF01255">
    <property type="entry name" value="Prenyltransf"/>
    <property type="match status" value="1"/>
</dbReference>
<dbReference type="Gene3D" id="3.40.1180.10">
    <property type="entry name" value="Decaprenyl diphosphate synthase-like"/>
    <property type="match status" value="1"/>
</dbReference>
<accession>A0A8T5GDJ5</accession>
<evidence type="ECO:0000256" key="2">
    <source>
        <dbReference type="HAMAP-Rule" id="MF_01139"/>
    </source>
</evidence>
<comment type="caution">
    <text evidence="2">Lacks conserved residue(s) required for the propagation of feature annotation.</text>
</comment>
<sequence length="231" mass="26939">MIESIAFIPDGNRRYAKLSGVSLLESYSMGTGKAWDVLEWLTKYPSIKVGTFYTFSLKNFQRSRLELKVLMSIFNRELDKAKKKSILQKEGIALKFIGRRDQFPTKLQQKMKDVEKYTASFGDRRVNLALGYDGQTEIIDAAQKFAMDVQKGKALPETLSTDTFKKYLYSDFKEPDLIVRTSKEQRLSGFLTYQSAYSEFAFVDKYWPQLQREDVDKIVTDYNKRQRRFGK</sequence>
<gene>
    <name evidence="2 3" type="primary">uppS</name>
    <name evidence="3" type="ORF">HON47_00780</name>
</gene>
<feature type="binding site" evidence="2">
    <location>
        <position position="62"/>
    </location>
    <ligand>
        <name>substrate</name>
    </ligand>
</feature>